<dbReference type="AlphaFoldDB" id="A0ABC8KMF2"/>
<protein>
    <recommendedName>
        <fullName evidence="4">Biogenesis of lysosome-related organelles complex 1 subunit 7</fullName>
    </recommendedName>
</protein>
<gene>
    <name evidence="2" type="ORF">ERUC_LOCUS25494</name>
</gene>
<keyword evidence="1" id="KW-0175">Coiled coil</keyword>
<evidence type="ECO:0000313" key="2">
    <source>
        <dbReference type="EMBL" id="CAH8359738.1"/>
    </source>
</evidence>
<dbReference type="Proteomes" id="UP001642260">
    <property type="component" value="Unassembled WGS sequence"/>
</dbReference>
<comment type="caution">
    <text evidence="2">The sequence shown here is derived from an EMBL/GenBank/DDBJ whole genome shotgun (WGS) entry which is preliminary data.</text>
</comment>
<evidence type="ECO:0000313" key="3">
    <source>
        <dbReference type="Proteomes" id="UP001642260"/>
    </source>
</evidence>
<reference evidence="2 3" key="1">
    <citation type="submission" date="2022-03" db="EMBL/GenBank/DDBJ databases">
        <authorList>
            <person name="Macdonald S."/>
            <person name="Ahmed S."/>
            <person name="Newling K."/>
        </authorList>
    </citation>
    <scope>NUCLEOTIDE SEQUENCE [LARGE SCALE GENOMIC DNA]</scope>
</reference>
<accession>A0ABC8KMF2</accession>
<keyword evidence="3" id="KW-1185">Reference proteome</keyword>
<sequence length="134" mass="14860">MDLNAVQATVVNALNSFIGETLPAVEFGSRGKILTNFDKLQTALNELRSLHTLITDPRNFDGVLNQAATESLDRQRVRIKRRIDRLRARLASLEDLIKNNHPLDMEILAHHLEKINSDTNPAGVIGARAVGDNV</sequence>
<name>A0ABC8KMF2_ERUVS</name>
<evidence type="ECO:0008006" key="4">
    <source>
        <dbReference type="Google" id="ProtNLM"/>
    </source>
</evidence>
<evidence type="ECO:0000256" key="1">
    <source>
        <dbReference type="SAM" id="Coils"/>
    </source>
</evidence>
<feature type="coiled-coil region" evidence="1">
    <location>
        <begin position="69"/>
        <end position="96"/>
    </location>
</feature>
<dbReference type="EMBL" id="CAKOAT010271933">
    <property type="protein sequence ID" value="CAH8359738.1"/>
    <property type="molecule type" value="Genomic_DNA"/>
</dbReference>
<proteinExistence type="predicted"/>
<organism evidence="2 3">
    <name type="scientific">Eruca vesicaria subsp. sativa</name>
    <name type="common">Garden rocket</name>
    <name type="synonym">Eruca sativa</name>
    <dbReference type="NCBI Taxonomy" id="29727"/>
    <lineage>
        <taxon>Eukaryota</taxon>
        <taxon>Viridiplantae</taxon>
        <taxon>Streptophyta</taxon>
        <taxon>Embryophyta</taxon>
        <taxon>Tracheophyta</taxon>
        <taxon>Spermatophyta</taxon>
        <taxon>Magnoliopsida</taxon>
        <taxon>eudicotyledons</taxon>
        <taxon>Gunneridae</taxon>
        <taxon>Pentapetalae</taxon>
        <taxon>rosids</taxon>
        <taxon>malvids</taxon>
        <taxon>Brassicales</taxon>
        <taxon>Brassicaceae</taxon>
        <taxon>Brassiceae</taxon>
        <taxon>Eruca</taxon>
    </lineage>
</organism>